<dbReference type="AlphaFoldDB" id="A0A0F9TIR7"/>
<sequence>MNKFVDRLNGLRDHERLPLLYEDWVDNSSRHPMTATGEILLYAWVDEREAKDLDDEQLVDLLKRRAISVFEDKILMLREEWSNDTPR</sequence>
<accession>A0A0F9TIR7</accession>
<reference evidence="1" key="1">
    <citation type="journal article" date="2015" name="Nature">
        <title>Complex archaea that bridge the gap between prokaryotes and eukaryotes.</title>
        <authorList>
            <person name="Spang A."/>
            <person name="Saw J.H."/>
            <person name="Jorgensen S.L."/>
            <person name="Zaremba-Niedzwiedzka K."/>
            <person name="Martijn J."/>
            <person name="Lind A.E."/>
            <person name="van Eijk R."/>
            <person name="Schleper C."/>
            <person name="Guy L."/>
            <person name="Ettema T.J."/>
        </authorList>
    </citation>
    <scope>NUCLEOTIDE SEQUENCE</scope>
</reference>
<organism evidence="1">
    <name type="scientific">marine sediment metagenome</name>
    <dbReference type="NCBI Taxonomy" id="412755"/>
    <lineage>
        <taxon>unclassified sequences</taxon>
        <taxon>metagenomes</taxon>
        <taxon>ecological metagenomes</taxon>
    </lineage>
</organism>
<gene>
    <name evidence="1" type="ORF">LCGC14_0343520</name>
</gene>
<name>A0A0F9TIR7_9ZZZZ</name>
<proteinExistence type="predicted"/>
<evidence type="ECO:0000313" key="1">
    <source>
        <dbReference type="EMBL" id="KKN79159.1"/>
    </source>
</evidence>
<dbReference type="EMBL" id="LAZR01000252">
    <property type="protein sequence ID" value="KKN79159.1"/>
    <property type="molecule type" value="Genomic_DNA"/>
</dbReference>
<comment type="caution">
    <text evidence="1">The sequence shown here is derived from an EMBL/GenBank/DDBJ whole genome shotgun (WGS) entry which is preliminary data.</text>
</comment>
<protein>
    <submittedName>
        <fullName evidence="1">Uncharacterized protein</fullName>
    </submittedName>
</protein>